<comment type="caution">
    <text evidence="1">The sequence shown here is derived from an EMBL/GenBank/DDBJ whole genome shotgun (WGS) entry which is preliminary data.</text>
</comment>
<proteinExistence type="predicted"/>
<dbReference type="EMBL" id="QDDL01000002">
    <property type="protein sequence ID" value="PVZ70650.1"/>
    <property type="molecule type" value="Genomic_DNA"/>
</dbReference>
<gene>
    <name evidence="1" type="ORF">DC094_08730</name>
</gene>
<name>A0A2V1GXA2_9GAMM</name>
<protein>
    <recommendedName>
        <fullName evidence="3">DUF72 domain-containing protein</fullName>
    </recommendedName>
</protein>
<dbReference type="SUPFAM" id="SSF117396">
    <property type="entry name" value="TM1631-like"/>
    <property type="match status" value="1"/>
</dbReference>
<accession>A0A2V1GXA2</accession>
<evidence type="ECO:0000313" key="1">
    <source>
        <dbReference type="EMBL" id="PVZ70650.1"/>
    </source>
</evidence>
<dbReference type="InterPro" id="IPR036520">
    <property type="entry name" value="UPF0759_sf"/>
</dbReference>
<dbReference type="InterPro" id="IPR002763">
    <property type="entry name" value="DUF72"/>
</dbReference>
<dbReference type="AlphaFoldDB" id="A0A2V1GXA2"/>
<organism evidence="1 2">
    <name type="scientific">Pelagibaculum spongiae</name>
    <dbReference type="NCBI Taxonomy" id="2080658"/>
    <lineage>
        <taxon>Bacteria</taxon>
        <taxon>Pseudomonadati</taxon>
        <taxon>Pseudomonadota</taxon>
        <taxon>Gammaproteobacteria</taxon>
        <taxon>Oceanospirillales</taxon>
        <taxon>Pelagibaculum</taxon>
    </lineage>
</organism>
<sequence>MIEISQNSGLLNPSDQCYFSGCPMWQHSQWDGSLCSPGIHQQKMLYEYSRAFNSVEGNTTFYATPTKERVKGWADLTPTGFQFCFKFPQQITHHLMLAGSQRETEQFLDVMGTIEDRLGSFLIQLPPGFSPQQIDLLAGYLDRLPKSFRYAVEVRHLRFFTNTNDSHLLDQTLSSRGIDRVCFDSRALFSMPAELAKADLLIADAFAKKPRLPVKPRAIAKRPMVRLIGLLTPQQNLPWLEQWADKFALWITQGRQPYIFLHTPDNRLAPQMCREFHKLLQQRLPQLAALPEWPGEGFPSQQGLL</sequence>
<evidence type="ECO:0000313" key="2">
    <source>
        <dbReference type="Proteomes" id="UP000244906"/>
    </source>
</evidence>
<keyword evidence="2" id="KW-1185">Reference proteome</keyword>
<dbReference type="Pfam" id="PF01904">
    <property type="entry name" value="DUF72"/>
    <property type="match status" value="1"/>
</dbReference>
<evidence type="ECO:0008006" key="3">
    <source>
        <dbReference type="Google" id="ProtNLM"/>
    </source>
</evidence>
<dbReference type="Proteomes" id="UP000244906">
    <property type="component" value="Unassembled WGS sequence"/>
</dbReference>
<dbReference type="Gene3D" id="3.20.20.410">
    <property type="entry name" value="Protein of unknown function UPF0759"/>
    <property type="match status" value="1"/>
</dbReference>
<dbReference type="PANTHER" id="PTHR30348:SF9">
    <property type="entry name" value="UPF0759 PROTEIN YECE"/>
    <property type="match status" value="1"/>
</dbReference>
<dbReference type="PANTHER" id="PTHR30348">
    <property type="entry name" value="UNCHARACTERIZED PROTEIN YECE"/>
    <property type="match status" value="1"/>
</dbReference>
<reference evidence="1 2" key="1">
    <citation type="submission" date="2018-04" db="EMBL/GenBank/DDBJ databases">
        <title>Thalassorhabdus spongiae gen. nov., sp. nov., isolated from a marine sponge in South-West Iceland.</title>
        <authorList>
            <person name="Knobloch S."/>
            <person name="Daussin A."/>
            <person name="Johannsson R."/>
            <person name="Marteinsson V.T."/>
        </authorList>
    </citation>
    <scope>NUCLEOTIDE SEQUENCE [LARGE SCALE GENOMIC DNA]</scope>
    <source>
        <strain evidence="1 2">Hp12</strain>
    </source>
</reference>